<evidence type="ECO:0000256" key="7">
    <source>
        <dbReference type="ARBA" id="ARBA00022989"/>
    </source>
</evidence>
<keyword evidence="3 11" id="KW-0633">Potassium transport</keyword>
<evidence type="ECO:0000256" key="12">
    <source>
        <dbReference type="SAM" id="Phobius"/>
    </source>
</evidence>
<keyword evidence="2 11" id="KW-0813">Transport</keyword>
<evidence type="ECO:0000256" key="9">
    <source>
        <dbReference type="ARBA" id="ARBA00023136"/>
    </source>
</evidence>
<dbReference type="EMBL" id="BRYA01000934">
    <property type="protein sequence ID" value="GMI35993.1"/>
    <property type="molecule type" value="Genomic_DNA"/>
</dbReference>
<dbReference type="InterPro" id="IPR013518">
    <property type="entry name" value="K_chnl_inward-rec_Kir_cyto"/>
</dbReference>
<reference evidence="15" key="1">
    <citation type="journal article" date="2023" name="Commun. Biol.">
        <title>Genome analysis of Parmales, the sister group of diatoms, reveals the evolutionary specialization of diatoms from phago-mixotrophs to photoautotrophs.</title>
        <authorList>
            <person name="Ban H."/>
            <person name="Sato S."/>
            <person name="Yoshikawa S."/>
            <person name="Yamada K."/>
            <person name="Nakamura Y."/>
            <person name="Ichinomiya M."/>
            <person name="Sato N."/>
            <person name="Blanc-Mathieu R."/>
            <person name="Endo H."/>
            <person name="Kuwata A."/>
            <person name="Ogata H."/>
        </authorList>
    </citation>
    <scope>NUCLEOTIDE SEQUENCE [LARGE SCALE GENOMIC DNA]</scope>
</reference>
<comment type="similarity">
    <text evidence="11">Belongs to the inward rectifier-type potassium channel (TC 1.A.2.1) family.</text>
</comment>
<dbReference type="GO" id="GO:0034702">
    <property type="term" value="C:monoatomic ion channel complex"/>
    <property type="evidence" value="ECO:0007669"/>
    <property type="project" value="UniProtKB-KW"/>
</dbReference>
<gene>
    <name evidence="14" type="ORF">TrCOL_g11264</name>
</gene>
<organism evidence="14 15">
    <name type="scientific">Triparma columacea</name>
    <dbReference type="NCBI Taxonomy" id="722753"/>
    <lineage>
        <taxon>Eukaryota</taxon>
        <taxon>Sar</taxon>
        <taxon>Stramenopiles</taxon>
        <taxon>Ochrophyta</taxon>
        <taxon>Bolidophyceae</taxon>
        <taxon>Parmales</taxon>
        <taxon>Triparmaceae</taxon>
        <taxon>Triparma</taxon>
    </lineage>
</organism>
<evidence type="ECO:0000256" key="10">
    <source>
        <dbReference type="ARBA" id="ARBA00023303"/>
    </source>
</evidence>
<dbReference type="OrthoDB" id="273257at2759"/>
<dbReference type="InterPro" id="IPR014756">
    <property type="entry name" value="Ig_E-set"/>
</dbReference>
<comment type="caution">
    <text evidence="14">The sequence shown here is derived from an EMBL/GenBank/DDBJ whole genome shotgun (WGS) entry which is preliminary data.</text>
</comment>
<dbReference type="GO" id="GO:0034765">
    <property type="term" value="P:regulation of monoatomic ion transmembrane transport"/>
    <property type="evidence" value="ECO:0007669"/>
    <property type="project" value="TreeGrafter"/>
</dbReference>
<evidence type="ECO:0000256" key="8">
    <source>
        <dbReference type="ARBA" id="ARBA00023065"/>
    </source>
</evidence>
<evidence type="ECO:0000313" key="14">
    <source>
        <dbReference type="EMBL" id="GMI35993.1"/>
    </source>
</evidence>
<evidence type="ECO:0000256" key="2">
    <source>
        <dbReference type="ARBA" id="ARBA00022448"/>
    </source>
</evidence>
<evidence type="ECO:0000256" key="1">
    <source>
        <dbReference type="ARBA" id="ARBA00004141"/>
    </source>
</evidence>
<evidence type="ECO:0000256" key="11">
    <source>
        <dbReference type="RuleBase" id="RU003822"/>
    </source>
</evidence>
<dbReference type="InterPro" id="IPR041647">
    <property type="entry name" value="IRK_C"/>
</dbReference>
<dbReference type="Pfam" id="PF17655">
    <property type="entry name" value="IRK_C"/>
    <property type="match status" value="1"/>
</dbReference>
<keyword evidence="8 11" id="KW-0406">Ion transport</keyword>
<dbReference type="Gene3D" id="2.60.40.1400">
    <property type="entry name" value="G protein-activated inward rectifier potassium channel 1"/>
    <property type="match status" value="1"/>
</dbReference>
<evidence type="ECO:0000256" key="3">
    <source>
        <dbReference type="ARBA" id="ARBA00022538"/>
    </source>
</evidence>
<protein>
    <recommendedName>
        <fullName evidence="13">Inward rectifier potassium channel C-terminal domain-containing protein</fullName>
    </recommendedName>
</protein>
<dbReference type="PANTHER" id="PTHR11767">
    <property type="entry name" value="INWARD RECTIFIER POTASSIUM CHANNEL"/>
    <property type="match status" value="1"/>
</dbReference>
<evidence type="ECO:0000259" key="13">
    <source>
        <dbReference type="Pfam" id="PF17655"/>
    </source>
</evidence>
<dbReference type="InterPro" id="IPR016449">
    <property type="entry name" value="K_chnl_inward-rec_Kir"/>
</dbReference>
<accession>A0A9W7L7N4</accession>
<keyword evidence="9 12" id="KW-0472">Membrane</keyword>
<evidence type="ECO:0000256" key="5">
    <source>
        <dbReference type="ARBA" id="ARBA00022882"/>
    </source>
</evidence>
<proteinExistence type="inferred from homology"/>
<dbReference type="GO" id="GO:1990573">
    <property type="term" value="P:potassium ion import across plasma membrane"/>
    <property type="evidence" value="ECO:0007669"/>
    <property type="project" value="TreeGrafter"/>
</dbReference>
<keyword evidence="6 11" id="KW-0630">Potassium</keyword>
<keyword evidence="15" id="KW-1185">Reference proteome</keyword>
<dbReference type="SUPFAM" id="SSF81296">
    <property type="entry name" value="E set domains"/>
    <property type="match status" value="1"/>
</dbReference>
<comment type="subcellular location">
    <subcellularLocation>
        <location evidence="1 11">Membrane</location>
        <topology evidence="1 11">Multi-pass membrane protein</topology>
    </subcellularLocation>
</comment>
<sequence length="368" mass="41535">MAVKIAATSQIKGTFTKEKSKHRPIMSWFECLISQFIPGTAVRDRASDMPPFERMRTPYPVKLVNQSEREPLFSRFLYMVMFMDMRALLIWPFFMLMFIGLLFGLLNKYALKCHDLDQSDPNEMMLLNYVVLAVGGLIGNHLLTEDDVRDKPLCVLSVSVSGYVGLIVQAIVFGLVCQRVLRPPQHEMVLADKCVIAPRNGKPVVRFRITHKFGRATVNLHVKAWWRLSIKTDEGEGAIVFKEMKIDPQGVWCYAPMTFTHVVDEDSPLYQMLEKDSPHNIENPLDKLTLDKVKAIKGMSALSVWAIADNPTIGGQVDCQKVYSFKNESDVVIGKASDCYKSFGSNDPGADRRMVIDFAGFKEGAKVD</sequence>
<keyword evidence="7 12" id="KW-1133">Transmembrane helix</keyword>
<evidence type="ECO:0000256" key="4">
    <source>
        <dbReference type="ARBA" id="ARBA00022692"/>
    </source>
</evidence>
<keyword evidence="4 11" id="KW-0812">Transmembrane</keyword>
<feature type="domain" description="Inward rectifier potassium channel C-terminal" evidence="13">
    <location>
        <begin position="191"/>
        <end position="276"/>
    </location>
</feature>
<dbReference type="Proteomes" id="UP001165065">
    <property type="component" value="Unassembled WGS sequence"/>
</dbReference>
<keyword evidence="5 11" id="KW-0851">Voltage-gated channel</keyword>
<keyword evidence="10 11" id="KW-0407">Ion channel</keyword>
<name>A0A9W7L7N4_9STRA</name>
<feature type="transmembrane region" description="Helical" evidence="12">
    <location>
        <begin position="126"/>
        <end position="143"/>
    </location>
</feature>
<evidence type="ECO:0000256" key="6">
    <source>
        <dbReference type="ARBA" id="ARBA00022958"/>
    </source>
</evidence>
<dbReference type="GO" id="GO:0005886">
    <property type="term" value="C:plasma membrane"/>
    <property type="evidence" value="ECO:0007669"/>
    <property type="project" value="TreeGrafter"/>
</dbReference>
<dbReference type="GO" id="GO:0005242">
    <property type="term" value="F:inward rectifier potassium channel activity"/>
    <property type="evidence" value="ECO:0007669"/>
    <property type="project" value="InterPro"/>
</dbReference>
<feature type="transmembrane region" description="Helical" evidence="12">
    <location>
        <begin position="155"/>
        <end position="176"/>
    </location>
</feature>
<evidence type="ECO:0000313" key="15">
    <source>
        <dbReference type="Proteomes" id="UP001165065"/>
    </source>
</evidence>
<dbReference type="AlphaFoldDB" id="A0A9W7L7N4"/>
<feature type="transmembrane region" description="Helical" evidence="12">
    <location>
        <begin position="88"/>
        <end position="106"/>
    </location>
</feature>